<dbReference type="AlphaFoldDB" id="A0A0G0ZHV5"/>
<name>A0A0G0ZHV5_9BACT</name>
<dbReference type="EMBL" id="LCDG01000001">
    <property type="protein sequence ID" value="KKS48315.1"/>
    <property type="molecule type" value="Genomic_DNA"/>
</dbReference>
<evidence type="ECO:0000313" key="2">
    <source>
        <dbReference type="EMBL" id="KKS48315.1"/>
    </source>
</evidence>
<protein>
    <submittedName>
        <fullName evidence="2">Uncharacterized protein</fullName>
    </submittedName>
</protein>
<accession>A0A0G0ZHV5</accession>
<organism evidence="2 3">
    <name type="scientific">Candidatus Nomurabacteria bacterium GW2011_GWC2_42_20</name>
    <dbReference type="NCBI Taxonomy" id="1618756"/>
    <lineage>
        <taxon>Bacteria</taxon>
        <taxon>Candidatus Nomuraibacteriota</taxon>
    </lineage>
</organism>
<evidence type="ECO:0000313" key="3">
    <source>
        <dbReference type="Proteomes" id="UP000034704"/>
    </source>
</evidence>
<sequence>MANLRAQAELYYDTNSGYSSAAIATLPATGCTTATSVFLDPVFVNTIAALTSAAGSAPVCVVGGTSTQKADKWSMSSALKTSGNWCVDSSGASVSGTDSGTADGDCGA</sequence>
<evidence type="ECO:0000256" key="1">
    <source>
        <dbReference type="SAM" id="MobiDB-lite"/>
    </source>
</evidence>
<dbReference type="Proteomes" id="UP000034704">
    <property type="component" value="Unassembled WGS sequence"/>
</dbReference>
<gene>
    <name evidence="2" type="ORF">UV12_C0001G0010</name>
</gene>
<proteinExistence type="predicted"/>
<reference evidence="2 3" key="1">
    <citation type="journal article" date="2015" name="Nature">
        <title>rRNA introns, odd ribosomes, and small enigmatic genomes across a large radiation of phyla.</title>
        <authorList>
            <person name="Brown C.T."/>
            <person name="Hug L.A."/>
            <person name="Thomas B.C."/>
            <person name="Sharon I."/>
            <person name="Castelle C.J."/>
            <person name="Singh A."/>
            <person name="Wilkins M.J."/>
            <person name="Williams K.H."/>
            <person name="Banfield J.F."/>
        </authorList>
    </citation>
    <scope>NUCLEOTIDE SEQUENCE [LARGE SCALE GENOMIC DNA]</scope>
</reference>
<comment type="caution">
    <text evidence="2">The sequence shown here is derived from an EMBL/GenBank/DDBJ whole genome shotgun (WGS) entry which is preliminary data.</text>
</comment>
<dbReference type="STRING" id="1618756.UV12_C0001G0010"/>
<feature type="compositionally biased region" description="Polar residues" evidence="1">
    <location>
        <begin position="90"/>
        <end position="100"/>
    </location>
</feature>
<feature type="region of interest" description="Disordered" evidence="1">
    <location>
        <begin position="89"/>
        <end position="108"/>
    </location>
</feature>